<dbReference type="AlphaFoldDB" id="A0A6M0LJX2"/>
<dbReference type="Proteomes" id="UP000473091">
    <property type="component" value="Unassembled WGS sequence"/>
</dbReference>
<dbReference type="Pfam" id="PF06949">
    <property type="entry name" value="DUF1292"/>
    <property type="match status" value="1"/>
</dbReference>
<dbReference type="InterPro" id="IPR009711">
    <property type="entry name" value="UPF0473"/>
</dbReference>
<sequence length="87" mass="9953">MMANEFKEYITFVVNTKDGAEVEMAVIDQFEFENKGYVAAALVDGDTVSDEGCFIYRVKVGEDDFKVEKITNQIDYNRIAEAYMDMI</sequence>
<organism evidence="1 2">
    <name type="scientific">Pseudobutyrivibrio xylanivorans</name>
    <dbReference type="NCBI Taxonomy" id="185007"/>
    <lineage>
        <taxon>Bacteria</taxon>
        <taxon>Bacillati</taxon>
        <taxon>Bacillota</taxon>
        <taxon>Clostridia</taxon>
        <taxon>Lachnospirales</taxon>
        <taxon>Lachnospiraceae</taxon>
        <taxon>Pseudobutyrivibrio</taxon>
    </lineage>
</organism>
<gene>
    <name evidence="1" type="ORF">F0Q01_09750</name>
</gene>
<reference evidence="1 2" key="1">
    <citation type="submission" date="2019-09" db="EMBL/GenBank/DDBJ databases">
        <authorList>
            <person name="Pidcock S.E."/>
            <person name="Huws S.A."/>
        </authorList>
    </citation>
    <scope>NUCLEOTIDE SEQUENCE [LARGE SCALE GENOMIC DNA]</scope>
    <source>
        <strain evidence="1 2">MZ8</strain>
    </source>
</reference>
<reference evidence="1 2" key="2">
    <citation type="submission" date="2020-03" db="EMBL/GenBank/DDBJ databases">
        <title>Investigating the evolutionary divergence of the Butyrivibrio group.</title>
        <authorList>
            <person name="Skvortsov T."/>
            <person name="Santos F.G."/>
            <person name="Ting K.S."/>
            <person name="Creevey C.J."/>
        </authorList>
    </citation>
    <scope>NUCLEOTIDE SEQUENCE [LARGE SCALE GENOMIC DNA]</scope>
    <source>
        <strain evidence="1 2">MZ8</strain>
    </source>
</reference>
<comment type="caution">
    <text evidence="1">The sequence shown here is derived from an EMBL/GenBank/DDBJ whole genome shotgun (WGS) entry which is preliminary data.</text>
</comment>
<dbReference type="EMBL" id="VTVE01000003">
    <property type="protein sequence ID" value="NEX02157.1"/>
    <property type="molecule type" value="Genomic_DNA"/>
</dbReference>
<accession>A0A6M0LJX2</accession>
<evidence type="ECO:0000313" key="2">
    <source>
        <dbReference type="Proteomes" id="UP000473091"/>
    </source>
</evidence>
<proteinExistence type="predicted"/>
<protein>
    <submittedName>
        <fullName evidence="1">DUF1292 domain-containing protein</fullName>
    </submittedName>
</protein>
<name>A0A6M0LJX2_PSEXY</name>
<evidence type="ECO:0000313" key="1">
    <source>
        <dbReference type="EMBL" id="NEX02157.1"/>
    </source>
</evidence>